<keyword evidence="1" id="KW-0812">Transmembrane</keyword>
<dbReference type="Proteomes" id="UP000035740">
    <property type="component" value="Unassembled WGS sequence"/>
</dbReference>
<sequence>MFYSRYPALAIAGLTGAMVFLLCWKRGAFVLMTRPMMPDTMWPSTGRMPETLEINLGTLERKHEMPAGMSLRL</sequence>
<dbReference type="Gramene" id="KMS93448">
    <property type="protein sequence ID" value="KMS93448"/>
    <property type="gene ID" value="BVRB_031380"/>
</dbReference>
<dbReference type="EMBL" id="KQ102671">
    <property type="protein sequence ID" value="KMS93448.1"/>
    <property type="molecule type" value="Genomic_DNA"/>
</dbReference>
<keyword evidence="1" id="KW-0472">Membrane</keyword>
<protein>
    <submittedName>
        <fullName evidence="2">Uncharacterized protein</fullName>
    </submittedName>
</protein>
<organism evidence="2 3">
    <name type="scientific">Beta vulgaris subsp. vulgaris</name>
    <name type="common">Beet</name>
    <dbReference type="NCBI Taxonomy" id="3555"/>
    <lineage>
        <taxon>Eukaryota</taxon>
        <taxon>Viridiplantae</taxon>
        <taxon>Streptophyta</taxon>
        <taxon>Embryophyta</taxon>
        <taxon>Tracheophyta</taxon>
        <taxon>Spermatophyta</taxon>
        <taxon>Magnoliopsida</taxon>
        <taxon>eudicotyledons</taxon>
        <taxon>Gunneridae</taxon>
        <taxon>Pentapetalae</taxon>
        <taxon>Caryophyllales</taxon>
        <taxon>Chenopodiaceae</taxon>
        <taxon>Betoideae</taxon>
        <taxon>Beta</taxon>
    </lineage>
</organism>
<evidence type="ECO:0000256" key="1">
    <source>
        <dbReference type="SAM" id="Phobius"/>
    </source>
</evidence>
<reference evidence="2 3" key="1">
    <citation type="journal article" date="2014" name="Nature">
        <title>The genome of the recently domesticated crop plant sugar beet (Beta vulgaris).</title>
        <authorList>
            <person name="Dohm J.C."/>
            <person name="Minoche A.E."/>
            <person name="Holtgrawe D."/>
            <person name="Capella-Gutierrez S."/>
            <person name="Zakrzewski F."/>
            <person name="Tafer H."/>
            <person name="Rupp O."/>
            <person name="Sorensen T.R."/>
            <person name="Stracke R."/>
            <person name="Reinhardt R."/>
            <person name="Goesmann A."/>
            <person name="Kraft T."/>
            <person name="Schulz B."/>
            <person name="Stadler P.F."/>
            <person name="Schmidt T."/>
            <person name="Gabaldon T."/>
            <person name="Lehrach H."/>
            <person name="Weisshaar B."/>
            <person name="Himmelbauer H."/>
        </authorList>
    </citation>
    <scope>NUCLEOTIDE SEQUENCE [LARGE SCALE GENOMIC DNA]</scope>
    <source>
        <tissue evidence="2">Taproot</tissue>
    </source>
</reference>
<evidence type="ECO:0000313" key="2">
    <source>
        <dbReference type="EMBL" id="KMS93448.1"/>
    </source>
</evidence>
<accession>A0A0J8B0J9</accession>
<proteinExistence type="predicted"/>
<feature type="transmembrane region" description="Helical" evidence="1">
    <location>
        <begin position="6"/>
        <end position="24"/>
    </location>
</feature>
<gene>
    <name evidence="2" type="ORF">BVRB_031380</name>
</gene>
<name>A0A0J8B0J9_BETVV</name>
<evidence type="ECO:0000313" key="3">
    <source>
        <dbReference type="Proteomes" id="UP000035740"/>
    </source>
</evidence>
<dbReference type="AlphaFoldDB" id="A0A0J8B0J9"/>
<keyword evidence="3" id="KW-1185">Reference proteome</keyword>
<keyword evidence="1" id="KW-1133">Transmembrane helix</keyword>